<gene>
    <name evidence="5" type="ORF">O3H35_01675</name>
    <name evidence="4" type="ORF">O3H54_08255</name>
</gene>
<proteinExistence type="predicted"/>
<evidence type="ECO:0000259" key="3">
    <source>
        <dbReference type="PROSITE" id="PS51186"/>
    </source>
</evidence>
<organism evidence="4 6">
    <name type="scientific">Methanobacterium veterum</name>
    <dbReference type="NCBI Taxonomy" id="408577"/>
    <lineage>
        <taxon>Archaea</taxon>
        <taxon>Methanobacteriati</taxon>
        <taxon>Methanobacteriota</taxon>
        <taxon>Methanomada group</taxon>
        <taxon>Methanobacteria</taxon>
        <taxon>Methanobacteriales</taxon>
        <taxon>Methanobacteriaceae</taxon>
        <taxon>Methanobacterium</taxon>
    </lineage>
</organism>
<comment type="caution">
    <text evidence="4">The sequence shown here is derived from an EMBL/GenBank/DDBJ whole genome shotgun (WGS) entry which is preliminary data.</text>
</comment>
<dbReference type="Pfam" id="PF13420">
    <property type="entry name" value="Acetyltransf_4"/>
    <property type="match status" value="1"/>
</dbReference>
<keyword evidence="6" id="KW-1185">Reference proteome</keyword>
<feature type="domain" description="N-acetyltransferase" evidence="3">
    <location>
        <begin position="3"/>
        <end position="159"/>
    </location>
</feature>
<dbReference type="PROSITE" id="PS51186">
    <property type="entry name" value="GNAT"/>
    <property type="match status" value="1"/>
</dbReference>
<dbReference type="Gene3D" id="3.40.630.30">
    <property type="match status" value="1"/>
</dbReference>
<keyword evidence="1" id="KW-0808">Transferase</keyword>
<dbReference type="InterPro" id="IPR000182">
    <property type="entry name" value="GNAT_dom"/>
</dbReference>
<dbReference type="PANTHER" id="PTHR43072:SF23">
    <property type="entry name" value="UPF0039 PROTEIN C11D3.02C"/>
    <property type="match status" value="1"/>
</dbReference>
<dbReference type="EMBL" id="JAPVES010000024">
    <property type="protein sequence ID" value="MCZ3371340.1"/>
    <property type="molecule type" value="Genomic_DNA"/>
</dbReference>
<dbReference type="EMBL" id="JAPVER010000020">
    <property type="protein sequence ID" value="MCZ3365875.1"/>
    <property type="molecule type" value="Genomic_DNA"/>
</dbReference>
<evidence type="ECO:0000313" key="5">
    <source>
        <dbReference type="EMBL" id="MCZ3371340.1"/>
    </source>
</evidence>
<dbReference type="Proteomes" id="UP001068021">
    <property type="component" value="Unassembled WGS sequence"/>
</dbReference>
<dbReference type="GO" id="GO:0016747">
    <property type="term" value="F:acyltransferase activity, transferring groups other than amino-acyl groups"/>
    <property type="evidence" value="ECO:0007669"/>
    <property type="project" value="InterPro"/>
</dbReference>
<evidence type="ECO:0000313" key="4">
    <source>
        <dbReference type="EMBL" id="MCZ3365875.1"/>
    </source>
</evidence>
<accession>A0A9E5DLQ1</accession>
<dbReference type="RefSeq" id="WP_048081715.1">
    <property type="nucleotide sequence ID" value="NZ_JAPVER010000020.1"/>
</dbReference>
<reference evidence="4" key="1">
    <citation type="submission" date="2022-12" db="EMBL/GenBank/DDBJ databases">
        <title>Reclassification of two methanogenic archaea species isolated from the Kolyma lowland permafrost.</title>
        <authorList>
            <person name="Trubitsyn V.E."/>
            <person name="Rivkina E.M."/>
            <person name="Shcherbakova V.A."/>
        </authorList>
    </citation>
    <scope>NUCLEOTIDE SEQUENCE</scope>
    <source>
        <strain evidence="4">M2</strain>
        <strain evidence="5">MK4</strain>
    </source>
</reference>
<dbReference type="SUPFAM" id="SSF55729">
    <property type="entry name" value="Acyl-CoA N-acyltransferases (Nat)"/>
    <property type="match status" value="1"/>
</dbReference>
<dbReference type="PANTHER" id="PTHR43072">
    <property type="entry name" value="N-ACETYLTRANSFERASE"/>
    <property type="match status" value="1"/>
</dbReference>
<dbReference type="Proteomes" id="UP001074446">
    <property type="component" value="Unassembled WGS sequence"/>
</dbReference>
<protein>
    <submittedName>
        <fullName evidence="4">GNAT family N-acetyltransferase</fullName>
    </submittedName>
</protein>
<evidence type="ECO:0000256" key="1">
    <source>
        <dbReference type="ARBA" id="ARBA00022679"/>
    </source>
</evidence>
<sequence length="164" mass="18717">MEFKIEKMKHEDWEQVSKIYNEGIKTGNATFETEVPSWESWISKHLPCCNLVARRNKILGWAAVSPTSSRNIYSGVTEVSIYVSKECKRTGVGLSLLKKLIELSENNSIWTLQAGIFPENEASINLHKKCGFRIVGIREKIGKMDDVWRDVVLMERRSKKAGIT</sequence>
<name>A0A9E5DLQ1_9EURY</name>
<evidence type="ECO:0000256" key="2">
    <source>
        <dbReference type="ARBA" id="ARBA00023315"/>
    </source>
</evidence>
<keyword evidence="2" id="KW-0012">Acyltransferase</keyword>
<dbReference type="AlphaFoldDB" id="A0A9E5DLQ1"/>
<dbReference type="InterPro" id="IPR016181">
    <property type="entry name" value="Acyl_CoA_acyltransferase"/>
</dbReference>
<evidence type="ECO:0000313" key="6">
    <source>
        <dbReference type="Proteomes" id="UP001068021"/>
    </source>
</evidence>